<dbReference type="Pfam" id="PF24864">
    <property type="entry name" value="DUF7730"/>
    <property type="match status" value="1"/>
</dbReference>
<sequence>MTMPFRRQDIAKAFFGLDLSDTKSLLVDSNRPTPSRRDPQATIRSPTTNETNPKPALLALPAEIRLQIYDLLLVSRFNREQNPSWAVGNTCQKMVILHMIQAPQYRTMEPAILRTCRQIYREAISVLYSGNVFNLSEPEQMFRFMAQIGPINIKLVRSLDVWIPWMADVLPWLTLLNALSKEAAGLKYIELGWGADCEFPWMLERGAKERGWGDNVLFIRALAKIQGLEKIHIKGYYAKHWPSYLMAKTSAQVQAECGQYHEPGPDDDPKTIQWIQELNESNLRSFREYQKGTEDLVP</sequence>
<dbReference type="PANTHER" id="PTHR42085">
    <property type="entry name" value="F-BOX DOMAIN-CONTAINING PROTEIN"/>
    <property type="match status" value="1"/>
</dbReference>
<evidence type="ECO:0000259" key="2">
    <source>
        <dbReference type="Pfam" id="PF24864"/>
    </source>
</evidence>
<evidence type="ECO:0000313" key="3">
    <source>
        <dbReference type="EMBL" id="KAK3940982.1"/>
    </source>
</evidence>
<dbReference type="PANTHER" id="PTHR42085:SF2">
    <property type="entry name" value="F-BOX DOMAIN-CONTAINING PROTEIN"/>
    <property type="match status" value="1"/>
</dbReference>
<dbReference type="Proteomes" id="UP001303473">
    <property type="component" value="Unassembled WGS sequence"/>
</dbReference>
<feature type="compositionally biased region" description="Polar residues" evidence="1">
    <location>
        <begin position="42"/>
        <end position="52"/>
    </location>
</feature>
<accession>A0AAN6S4N0</accession>
<name>A0AAN6S4N0_9PEZI</name>
<gene>
    <name evidence="3" type="ORF">QBC46DRAFT_432756</name>
</gene>
<evidence type="ECO:0000313" key="4">
    <source>
        <dbReference type="Proteomes" id="UP001303473"/>
    </source>
</evidence>
<feature type="domain" description="DUF7730" evidence="2">
    <location>
        <begin position="90"/>
        <end position="234"/>
    </location>
</feature>
<feature type="region of interest" description="Disordered" evidence="1">
    <location>
        <begin position="26"/>
        <end position="54"/>
    </location>
</feature>
<reference evidence="4" key="1">
    <citation type="journal article" date="2023" name="Mol. Phylogenet. Evol.">
        <title>Genome-scale phylogeny and comparative genomics of the fungal order Sordariales.</title>
        <authorList>
            <person name="Hensen N."/>
            <person name="Bonometti L."/>
            <person name="Westerberg I."/>
            <person name="Brannstrom I.O."/>
            <person name="Guillou S."/>
            <person name="Cros-Aarteil S."/>
            <person name="Calhoun S."/>
            <person name="Haridas S."/>
            <person name="Kuo A."/>
            <person name="Mondo S."/>
            <person name="Pangilinan J."/>
            <person name="Riley R."/>
            <person name="LaButti K."/>
            <person name="Andreopoulos B."/>
            <person name="Lipzen A."/>
            <person name="Chen C."/>
            <person name="Yan M."/>
            <person name="Daum C."/>
            <person name="Ng V."/>
            <person name="Clum A."/>
            <person name="Steindorff A."/>
            <person name="Ohm R.A."/>
            <person name="Martin F."/>
            <person name="Silar P."/>
            <person name="Natvig D.O."/>
            <person name="Lalanne C."/>
            <person name="Gautier V."/>
            <person name="Ament-Velasquez S.L."/>
            <person name="Kruys A."/>
            <person name="Hutchinson M.I."/>
            <person name="Powell A.J."/>
            <person name="Barry K."/>
            <person name="Miller A.N."/>
            <person name="Grigoriev I.V."/>
            <person name="Debuchy R."/>
            <person name="Gladieux P."/>
            <person name="Hiltunen Thoren M."/>
            <person name="Johannesson H."/>
        </authorList>
    </citation>
    <scope>NUCLEOTIDE SEQUENCE [LARGE SCALE GENOMIC DNA]</scope>
    <source>
        <strain evidence="4">CBS 340.73</strain>
    </source>
</reference>
<organism evidence="3 4">
    <name type="scientific">Diplogelasinospora grovesii</name>
    <dbReference type="NCBI Taxonomy" id="303347"/>
    <lineage>
        <taxon>Eukaryota</taxon>
        <taxon>Fungi</taxon>
        <taxon>Dikarya</taxon>
        <taxon>Ascomycota</taxon>
        <taxon>Pezizomycotina</taxon>
        <taxon>Sordariomycetes</taxon>
        <taxon>Sordariomycetidae</taxon>
        <taxon>Sordariales</taxon>
        <taxon>Diplogelasinosporaceae</taxon>
        <taxon>Diplogelasinospora</taxon>
    </lineage>
</organism>
<dbReference type="EMBL" id="MU853788">
    <property type="protein sequence ID" value="KAK3940982.1"/>
    <property type="molecule type" value="Genomic_DNA"/>
</dbReference>
<dbReference type="InterPro" id="IPR056632">
    <property type="entry name" value="DUF7730"/>
</dbReference>
<comment type="caution">
    <text evidence="3">The sequence shown here is derived from an EMBL/GenBank/DDBJ whole genome shotgun (WGS) entry which is preliminary data.</text>
</comment>
<keyword evidence="4" id="KW-1185">Reference proteome</keyword>
<proteinExistence type="predicted"/>
<dbReference type="AlphaFoldDB" id="A0AAN6S4N0"/>
<evidence type="ECO:0000256" key="1">
    <source>
        <dbReference type="SAM" id="MobiDB-lite"/>
    </source>
</evidence>
<dbReference type="InterPro" id="IPR038883">
    <property type="entry name" value="AN11006-like"/>
</dbReference>
<protein>
    <recommendedName>
        <fullName evidence="2">DUF7730 domain-containing protein</fullName>
    </recommendedName>
</protein>